<evidence type="ECO:0000256" key="2">
    <source>
        <dbReference type="ARBA" id="ARBA00023002"/>
    </source>
</evidence>
<evidence type="ECO:0000313" key="6">
    <source>
        <dbReference type="EMBL" id="HDY59881.1"/>
    </source>
</evidence>
<dbReference type="Pfam" id="PF02662">
    <property type="entry name" value="FlpD"/>
    <property type="match status" value="1"/>
</dbReference>
<evidence type="ECO:0000256" key="4">
    <source>
        <dbReference type="ARBA" id="ARBA00023014"/>
    </source>
</evidence>
<dbReference type="EMBL" id="DSKY01000022">
    <property type="protein sequence ID" value="HDY59881.1"/>
    <property type="molecule type" value="Genomic_DNA"/>
</dbReference>
<evidence type="ECO:0000256" key="3">
    <source>
        <dbReference type="ARBA" id="ARBA00023004"/>
    </source>
</evidence>
<keyword evidence="2" id="KW-0560">Oxidoreductase</keyword>
<proteinExistence type="predicted"/>
<sequence length="147" mass="16291">MKFEPRIVAFCCNWCSYPAADGAGVARIQYPPNIRIVRVMCGGRVTPGMVLKAFELGADGVLVATCHFDDCHYMFGARRAADVHKITEKLTAMLGIEPERLKLDWISSAETSKFAKVATEFTETIRKLGPNPVIAKDIRGSEDQDIR</sequence>
<comment type="caution">
    <text evidence="6">The sequence shown here is derived from an EMBL/GenBank/DDBJ whole genome shotgun (WGS) entry which is preliminary data.</text>
</comment>
<dbReference type="AlphaFoldDB" id="A0A7V1EIR1"/>
<name>A0A7V1EIR1_UNCW3</name>
<gene>
    <name evidence="6" type="ORF">ENP86_10105</name>
</gene>
<keyword evidence="4" id="KW-0411">Iron-sulfur</keyword>
<dbReference type="GO" id="GO:0051536">
    <property type="term" value="F:iron-sulfur cluster binding"/>
    <property type="evidence" value="ECO:0007669"/>
    <property type="project" value="UniProtKB-KW"/>
</dbReference>
<keyword evidence="1" id="KW-0479">Metal-binding</keyword>
<evidence type="ECO:0000259" key="5">
    <source>
        <dbReference type="Pfam" id="PF02662"/>
    </source>
</evidence>
<organism evidence="6">
    <name type="scientific">candidate division WOR-3 bacterium</name>
    <dbReference type="NCBI Taxonomy" id="2052148"/>
    <lineage>
        <taxon>Bacteria</taxon>
        <taxon>Bacteria division WOR-3</taxon>
    </lineage>
</organism>
<evidence type="ECO:0000256" key="1">
    <source>
        <dbReference type="ARBA" id="ARBA00022723"/>
    </source>
</evidence>
<accession>A0A7V1EIR1</accession>
<dbReference type="InterPro" id="IPR003813">
    <property type="entry name" value="MvhD/FlpD"/>
</dbReference>
<reference evidence="6" key="1">
    <citation type="journal article" date="2020" name="mSystems">
        <title>Genome- and Community-Level Interaction Insights into Carbon Utilization and Element Cycling Functions of Hydrothermarchaeota in Hydrothermal Sediment.</title>
        <authorList>
            <person name="Zhou Z."/>
            <person name="Liu Y."/>
            <person name="Xu W."/>
            <person name="Pan J."/>
            <person name="Luo Z.H."/>
            <person name="Li M."/>
        </authorList>
    </citation>
    <scope>NUCLEOTIDE SEQUENCE [LARGE SCALE GENOMIC DNA]</scope>
    <source>
        <strain evidence="6">SpSt-258</strain>
    </source>
</reference>
<dbReference type="GO" id="GO:0046872">
    <property type="term" value="F:metal ion binding"/>
    <property type="evidence" value="ECO:0007669"/>
    <property type="project" value="UniProtKB-KW"/>
</dbReference>
<protein>
    <submittedName>
        <fullName evidence="6">Hydrogenase iron-sulfur subunit</fullName>
    </submittedName>
</protein>
<feature type="domain" description="F420-non-reducing hydrogenase iron-sulfur subunit D" evidence="5">
    <location>
        <begin position="7"/>
        <end position="129"/>
    </location>
</feature>
<dbReference type="GO" id="GO:0016491">
    <property type="term" value="F:oxidoreductase activity"/>
    <property type="evidence" value="ECO:0007669"/>
    <property type="project" value="UniProtKB-KW"/>
</dbReference>
<dbReference type="SUPFAM" id="SSF110399">
    <property type="entry name" value="ThiG-like"/>
    <property type="match status" value="1"/>
</dbReference>
<keyword evidence="3" id="KW-0408">Iron</keyword>